<evidence type="ECO:0000313" key="1">
    <source>
        <dbReference type="EMBL" id="EME81798.1"/>
    </source>
</evidence>
<dbReference type="EMBL" id="KB446559">
    <property type="protein sequence ID" value="EME81798.1"/>
    <property type="molecule type" value="Genomic_DNA"/>
</dbReference>
<dbReference type="HOGENOM" id="CLU_1455019_0_0_1"/>
<accession>M3AXH9</accession>
<dbReference type="GeneID" id="19333372"/>
<name>M3AXH9_PSEFD</name>
<dbReference type="AlphaFoldDB" id="M3AXH9"/>
<gene>
    <name evidence="1" type="ORF">MYCFIDRAFT_175385</name>
</gene>
<sequence>MSVARNDPSSCVLAAADDFTEHLILIRTIGCAQPRMHMHFYTRHGAGNLQPQVVETSPVAPDSAPLWFHRRLTKKNGAGSQSNKVTMNDTTQRLQNRTKHFHFPGPDVINWAPHIRQHLQCTMLHQRKAAWLQFAFAMRLTALRSCAYLNRVSPLYSLTRLSISASSVNMAETTSSACIAVIEPNP</sequence>
<protein>
    <submittedName>
        <fullName evidence="1">Uncharacterized protein</fullName>
    </submittedName>
</protein>
<dbReference type="KEGG" id="pfj:MYCFIDRAFT_175385"/>
<dbReference type="Proteomes" id="UP000016932">
    <property type="component" value="Unassembled WGS sequence"/>
</dbReference>
<proteinExistence type="predicted"/>
<organism evidence="1 2">
    <name type="scientific">Pseudocercospora fijiensis (strain CIRAD86)</name>
    <name type="common">Black leaf streak disease fungus</name>
    <name type="synonym">Mycosphaerella fijiensis</name>
    <dbReference type="NCBI Taxonomy" id="383855"/>
    <lineage>
        <taxon>Eukaryota</taxon>
        <taxon>Fungi</taxon>
        <taxon>Dikarya</taxon>
        <taxon>Ascomycota</taxon>
        <taxon>Pezizomycotina</taxon>
        <taxon>Dothideomycetes</taxon>
        <taxon>Dothideomycetidae</taxon>
        <taxon>Mycosphaerellales</taxon>
        <taxon>Mycosphaerellaceae</taxon>
        <taxon>Pseudocercospora</taxon>
    </lineage>
</organism>
<evidence type="ECO:0000313" key="2">
    <source>
        <dbReference type="Proteomes" id="UP000016932"/>
    </source>
</evidence>
<keyword evidence="2" id="KW-1185">Reference proteome</keyword>
<reference evidence="1 2" key="1">
    <citation type="journal article" date="2012" name="PLoS Pathog.">
        <title>Diverse lifestyles and strategies of plant pathogenesis encoded in the genomes of eighteen Dothideomycetes fungi.</title>
        <authorList>
            <person name="Ohm R.A."/>
            <person name="Feau N."/>
            <person name="Henrissat B."/>
            <person name="Schoch C.L."/>
            <person name="Horwitz B.A."/>
            <person name="Barry K.W."/>
            <person name="Condon B.J."/>
            <person name="Copeland A.C."/>
            <person name="Dhillon B."/>
            <person name="Glaser F."/>
            <person name="Hesse C.N."/>
            <person name="Kosti I."/>
            <person name="LaButti K."/>
            <person name="Lindquist E.A."/>
            <person name="Lucas S."/>
            <person name="Salamov A.A."/>
            <person name="Bradshaw R.E."/>
            <person name="Ciuffetti L."/>
            <person name="Hamelin R.C."/>
            <person name="Kema G.H.J."/>
            <person name="Lawrence C."/>
            <person name="Scott J.A."/>
            <person name="Spatafora J.W."/>
            <person name="Turgeon B.G."/>
            <person name="de Wit P.J.G.M."/>
            <person name="Zhong S."/>
            <person name="Goodwin S.B."/>
            <person name="Grigoriev I.V."/>
        </authorList>
    </citation>
    <scope>NUCLEOTIDE SEQUENCE [LARGE SCALE GENOMIC DNA]</scope>
    <source>
        <strain evidence="1 2">CIRAD86</strain>
    </source>
</reference>
<dbReference type="RefSeq" id="XP_007927356.1">
    <property type="nucleotide sequence ID" value="XM_007929165.1"/>
</dbReference>
<dbReference type="VEuPathDB" id="FungiDB:MYCFIDRAFT_175385"/>